<accession>A0ABP9MRG4</accession>
<proteinExistence type="predicted"/>
<name>A0ABP9MRG4_9GAMM</name>
<dbReference type="RefSeq" id="WP_077925602.1">
    <property type="nucleotide sequence ID" value="NZ_BAABKE010000004.1"/>
</dbReference>
<dbReference type="EMBL" id="BAABKE010000004">
    <property type="protein sequence ID" value="GAA5100479.1"/>
    <property type="molecule type" value="Genomic_DNA"/>
</dbReference>
<evidence type="ECO:0000313" key="2">
    <source>
        <dbReference type="Proteomes" id="UP001500631"/>
    </source>
</evidence>
<reference evidence="2" key="1">
    <citation type="journal article" date="2019" name="Int. J. Syst. Evol. Microbiol.">
        <title>The Global Catalogue of Microorganisms (GCM) 10K type strain sequencing project: providing services to taxonomists for standard genome sequencing and annotation.</title>
        <authorList>
            <consortium name="The Broad Institute Genomics Platform"/>
            <consortium name="The Broad Institute Genome Sequencing Center for Infectious Disease"/>
            <person name="Wu L."/>
            <person name="Ma J."/>
        </authorList>
    </citation>
    <scope>NUCLEOTIDE SEQUENCE [LARGE SCALE GENOMIC DNA]</scope>
    <source>
        <strain evidence="2">JCM 18424</strain>
    </source>
</reference>
<keyword evidence="2" id="KW-1185">Reference proteome</keyword>
<dbReference type="Proteomes" id="UP001500631">
    <property type="component" value="Unassembled WGS sequence"/>
</dbReference>
<comment type="caution">
    <text evidence="1">The sequence shown here is derived from an EMBL/GenBank/DDBJ whole genome shotgun (WGS) entry which is preliminary data.</text>
</comment>
<protein>
    <recommendedName>
        <fullName evidence="3">Apea-like HEPN domain-containing protein</fullName>
    </recommendedName>
</protein>
<evidence type="ECO:0000313" key="1">
    <source>
        <dbReference type="EMBL" id="GAA5100479.1"/>
    </source>
</evidence>
<evidence type="ECO:0008006" key="3">
    <source>
        <dbReference type="Google" id="ProtNLM"/>
    </source>
</evidence>
<organism evidence="1 2">
    <name type="scientific">Wohlfahrtiimonas larvae</name>
    <dbReference type="NCBI Taxonomy" id="1157986"/>
    <lineage>
        <taxon>Bacteria</taxon>
        <taxon>Pseudomonadati</taxon>
        <taxon>Pseudomonadota</taxon>
        <taxon>Gammaproteobacteria</taxon>
        <taxon>Cardiobacteriales</taxon>
        <taxon>Ignatzschineriaceae</taxon>
        <taxon>Wohlfahrtiimonas</taxon>
    </lineage>
</organism>
<sequence>MLHSRKPEALAVKTDTGDIIPSDFFESLANNEMALEDMEKLLPDIHISAICRFWILHFHTSYETLLYSYISSKDDISEYEPVTKNGQNHQNRLNELKKILSSYGVVPADDIFDDFNALISLRNYLAHGQWHDFKQKELVHKSSFPTNINLLNKDHLKRVKHIYNIVIQCLFNRIFVTSSTYDKKRIDEILLSININPTEFHKITDISKSHRLLFTHLGVPIDLYDSCINSKKELDLERLELLLERLPNFKTDKIVEILKCMSENIKWPS</sequence>
<gene>
    <name evidence="1" type="ORF">GCM10023338_15200</name>
</gene>